<feature type="region of interest" description="Disordered" evidence="2">
    <location>
        <begin position="577"/>
        <end position="607"/>
    </location>
</feature>
<dbReference type="PROSITE" id="PS50010">
    <property type="entry name" value="DH_2"/>
    <property type="match status" value="1"/>
</dbReference>
<comment type="caution">
    <text evidence="4">The sequence shown here is derived from an EMBL/GenBank/DDBJ whole genome shotgun (WGS) entry which is preliminary data.</text>
</comment>
<dbReference type="Gene3D" id="1.20.900.10">
    <property type="entry name" value="Dbl homology (DH) domain"/>
    <property type="match status" value="1"/>
</dbReference>
<dbReference type="Pfam" id="PF00621">
    <property type="entry name" value="RhoGEF"/>
    <property type="match status" value="1"/>
</dbReference>
<dbReference type="SMART" id="SM00325">
    <property type="entry name" value="RhoGEF"/>
    <property type="match status" value="1"/>
</dbReference>
<dbReference type="SUPFAM" id="SSF48065">
    <property type="entry name" value="DBL homology domain (DH-domain)"/>
    <property type="match status" value="1"/>
</dbReference>
<accession>A0A5J4P0R0</accession>
<dbReference type="Proteomes" id="UP000324629">
    <property type="component" value="Unassembled WGS sequence"/>
</dbReference>
<gene>
    <name evidence="4" type="ORF">DEA37_0004775</name>
</gene>
<feature type="compositionally biased region" description="Polar residues" evidence="2">
    <location>
        <begin position="630"/>
        <end position="639"/>
    </location>
</feature>
<keyword evidence="1" id="KW-0344">Guanine-nucleotide releasing factor</keyword>
<proteinExistence type="predicted"/>
<dbReference type="InterPro" id="IPR000219">
    <property type="entry name" value="DH_dom"/>
</dbReference>
<feature type="region of interest" description="Disordered" evidence="2">
    <location>
        <begin position="624"/>
        <end position="682"/>
    </location>
</feature>
<evidence type="ECO:0000313" key="5">
    <source>
        <dbReference type="Proteomes" id="UP000324629"/>
    </source>
</evidence>
<feature type="compositionally biased region" description="Polar residues" evidence="2">
    <location>
        <begin position="649"/>
        <end position="680"/>
    </location>
</feature>
<dbReference type="PANTHER" id="PTHR12877">
    <property type="entry name" value="RHO GUANINE NUCLEOTIDE EXCHANGE FACTOR"/>
    <property type="match status" value="1"/>
</dbReference>
<evidence type="ECO:0000256" key="1">
    <source>
        <dbReference type="ARBA" id="ARBA00022658"/>
    </source>
</evidence>
<protein>
    <submittedName>
        <fullName evidence="4">Rho guanine nucleotide exchange factor 17</fullName>
    </submittedName>
</protein>
<evidence type="ECO:0000256" key="2">
    <source>
        <dbReference type="SAM" id="MobiDB-lite"/>
    </source>
</evidence>
<evidence type="ECO:0000313" key="4">
    <source>
        <dbReference type="EMBL" id="KAA3681413.1"/>
    </source>
</evidence>
<evidence type="ECO:0000259" key="3">
    <source>
        <dbReference type="PROSITE" id="PS50010"/>
    </source>
</evidence>
<organism evidence="4 5">
    <name type="scientific">Paragonimus westermani</name>
    <dbReference type="NCBI Taxonomy" id="34504"/>
    <lineage>
        <taxon>Eukaryota</taxon>
        <taxon>Metazoa</taxon>
        <taxon>Spiralia</taxon>
        <taxon>Lophotrochozoa</taxon>
        <taxon>Platyhelminthes</taxon>
        <taxon>Trematoda</taxon>
        <taxon>Digenea</taxon>
        <taxon>Plagiorchiida</taxon>
        <taxon>Troglotremata</taxon>
        <taxon>Troglotrematidae</taxon>
        <taxon>Paragonimus</taxon>
    </lineage>
</organism>
<name>A0A5J4P0R0_9TREM</name>
<dbReference type="AlphaFoldDB" id="A0A5J4P0R0"/>
<feature type="domain" description="DH" evidence="3">
    <location>
        <begin position="1"/>
        <end position="160"/>
    </location>
</feature>
<dbReference type="GO" id="GO:0030036">
    <property type="term" value="P:actin cytoskeleton organization"/>
    <property type="evidence" value="ECO:0007669"/>
    <property type="project" value="TreeGrafter"/>
</dbReference>
<dbReference type="Pfam" id="PF19056">
    <property type="entry name" value="WD40_2"/>
    <property type="match status" value="1"/>
</dbReference>
<dbReference type="InterPro" id="IPR039919">
    <property type="entry name" value="ARHGEF10/ARHGEF17"/>
</dbReference>
<reference evidence="4 5" key="1">
    <citation type="journal article" date="2019" name="Gigascience">
        <title>Whole-genome sequence of the oriental lung fluke Paragonimus westermani.</title>
        <authorList>
            <person name="Oey H."/>
            <person name="Zakrzewski M."/>
            <person name="Narain K."/>
            <person name="Devi K.R."/>
            <person name="Agatsuma T."/>
            <person name="Nawaratna S."/>
            <person name="Gobert G.N."/>
            <person name="Jones M.K."/>
            <person name="Ragan M.A."/>
            <person name="McManus D.P."/>
            <person name="Krause L."/>
        </authorList>
    </citation>
    <scope>NUCLEOTIDE SEQUENCE [LARGE SCALE GENOMIC DNA]</scope>
    <source>
        <strain evidence="4 5">IND2009</strain>
    </source>
</reference>
<dbReference type="PANTHER" id="PTHR12877:SF15">
    <property type="entry name" value="RHO GUANINE NUCLEOTIDE EXCHANGE FACTOR 17"/>
    <property type="match status" value="1"/>
</dbReference>
<dbReference type="GO" id="GO:0005085">
    <property type="term" value="F:guanyl-nucleotide exchange factor activity"/>
    <property type="evidence" value="ECO:0007669"/>
    <property type="project" value="UniProtKB-KW"/>
</dbReference>
<sequence>MNHVFIIRSYVHLDRITERVGLKRMNSRFRTCNTRCSPICLLRECHTRFIPTYFLSQFSREAVASCYCSFVENFPNSEKTLETCWNTKSSFQKFCEQKLRILRSKLPLKALLVQPIQRIPRYELLVKRLIEYTPKDYSDNALLNEAKVAIHRLAVRVNAIQADGQDESMVDGVKLLERLLSPATLTPNRIYIRHDMVSLEDRKDPVCIFMFTDQIVFTVAKRRGSQVLKKPMLLRLQSPKGVDTIENIKYKIFHRLGIEAIEFEQCTESENDRLVQHRELRDKKDLALLAEIDNISSKLDYRHHDLDIIVRQLYQSVQQELEGLRTARNTLTSIPKNLSVFTATTKEGIERYELMFPTSEKRQDWERTVIELKRQLSSVKRTSKFNDALEIPRTLPGIQLSCAAVVEVAQLTKTTPRDVWICAADGYTGYLCLLTLHPKPMIALNIPLAGCNSRITCICAVPGCPNPNPRRVSGSHGIGSNHPRLVMDNVRSNMQRILKSKSEEPESIAVGDSDTVIITEKVFPLKKLASEAMTRSFVDVNDSSTESIRIAQPYISNTEDKTDRLTLSSSMIVNVQKRMESDGGIPQETEKKSSKEELGESPLNIPTFEIDEEATKFLAELISDEAENPGSENTDSSDASETERDVQEESTTNHSTPGASKSNTSSGDQTSDQSEQTRNVKSFRLMDPFRSTMWLGTEEGSIFIFYATDNIKTNRRRQRITLSSAINSILHLDVRIFIACINGDFLVYDRNSDGLWDVDAPRLLNIQPDCEDPVVVRRMLAVAGNVWCAAHRFIYVLNSVTLKVEVVRLRSLRTQRTLGTTRARLLG</sequence>
<dbReference type="InterPro" id="IPR035899">
    <property type="entry name" value="DBL_dom_sf"/>
</dbReference>
<keyword evidence="5" id="KW-1185">Reference proteome</keyword>
<dbReference type="EMBL" id="QNGE01000206">
    <property type="protein sequence ID" value="KAA3681413.1"/>
    <property type="molecule type" value="Genomic_DNA"/>
</dbReference>
<feature type="compositionally biased region" description="Basic and acidic residues" evidence="2">
    <location>
        <begin position="588"/>
        <end position="598"/>
    </location>
</feature>